<feature type="active site" description="Proton donor/acceptor" evidence="2">
    <location>
        <position position="73"/>
    </location>
</feature>
<dbReference type="SUPFAM" id="SSF63817">
    <property type="entry name" value="Sortase"/>
    <property type="match status" value="1"/>
</dbReference>
<dbReference type="RefSeq" id="WP_166397854.1">
    <property type="nucleotide sequence ID" value="NZ_CP045121.1"/>
</dbReference>
<dbReference type="EMBL" id="CP045121">
    <property type="protein sequence ID" value="QIN80178.1"/>
    <property type="molecule type" value="Genomic_DNA"/>
</dbReference>
<dbReference type="Gene3D" id="2.40.260.10">
    <property type="entry name" value="Sortase"/>
    <property type="match status" value="1"/>
</dbReference>
<proteinExistence type="predicted"/>
<sequence>MAEPKPGEIEEERRFTPEPGAAMTLTLPSLGVYDAPVFDSDSPAALNAGIGHVPETKMPWDEGTQKNVYLAAHRLGYPGTGSRLLFYNLGRLERGDEVIVEGRGETYRYRVAEKLIVDPDESWVMGEVRNRDMMSLQTCTPLTTFAKRLIVRADRI</sequence>
<name>A0A6G8Q157_9ACTN</name>
<dbReference type="NCBIfam" id="TIGR01076">
    <property type="entry name" value="sortase_fam"/>
    <property type="match status" value="1"/>
</dbReference>
<dbReference type="InterPro" id="IPR023365">
    <property type="entry name" value="Sortase_dom-sf"/>
</dbReference>
<organism evidence="3 4">
    <name type="scientific">Rubrobacter marinus</name>
    <dbReference type="NCBI Taxonomy" id="2653852"/>
    <lineage>
        <taxon>Bacteria</taxon>
        <taxon>Bacillati</taxon>
        <taxon>Actinomycetota</taxon>
        <taxon>Rubrobacteria</taxon>
        <taxon>Rubrobacterales</taxon>
        <taxon>Rubrobacteraceae</taxon>
        <taxon>Rubrobacter</taxon>
    </lineage>
</organism>
<evidence type="ECO:0000256" key="2">
    <source>
        <dbReference type="PIRSR" id="PIRSR605754-1"/>
    </source>
</evidence>
<evidence type="ECO:0000313" key="4">
    <source>
        <dbReference type="Proteomes" id="UP000502706"/>
    </source>
</evidence>
<dbReference type="InterPro" id="IPR042003">
    <property type="entry name" value="Sortase_E"/>
</dbReference>
<gene>
    <name evidence="3" type="ORF">GBA65_18510</name>
</gene>
<feature type="active site" description="Acyl-thioester intermediate" evidence="2">
    <location>
        <position position="139"/>
    </location>
</feature>
<dbReference type="Proteomes" id="UP000502706">
    <property type="component" value="Chromosome"/>
</dbReference>
<dbReference type="Pfam" id="PF04203">
    <property type="entry name" value="Sortase"/>
    <property type="match status" value="1"/>
</dbReference>
<reference evidence="3 4" key="1">
    <citation type="submission" date="2019-10" db="EMBL/GenBank/DDBJ databases">
        <title>Rubrobacter sp nov SCSIO 52915 isolated from a deep-sea sediment in the South China Sea.</title>
        <authorList>
            <person name="Chen R.W."/>
        </authorList>
    </citation>
    <scope>NUCLEOTIDE SEQUENCE [LARGE SCALE GENOMIC DNA]</scope>
    <source>
        <strain evidence="3 4">SCSIO 52915</strain>
    </source>
</reference>
<keyword evidence="1" id="KW-0378">Hydrolase</keyword>
<accession>A0A6G8Q157</accession>
<dbReference type="KEGG" id="rmar:GBA65_18510"/>
<keyword evidence="4" id="KW-1185">Reference proteome</keyword>
<protein>
    <submittedName>
        <fullName evidence="3">Sortase</fullName>
    </submittedName>
</protein>
<dbReference type="CDD" id="cd05830">
    <property type="entry name" value="Sortase_E"/>
    <property type="match status" value="1"/>
</dbReference>
<dbReference type="InterPro" id="IPR005754">
    <property type="entry name" value="Sortase"/>
</dbReference>
<dbReference type="GO" id="GO:0016787">
    <property type="term" value="F:hydrolase activity"/>
    <property type="evidence" value="ECO:0007669"/>
    <property type="project" value="UniProtKB-KW"/>
</dbReference>
<evidence type="ECO:0000256" key="1">
    <source>
        <dbReference type="ARBA" id="ARBA00022801"/>
    </source>
</evidence>
<dbReference type="AlphaFoldDB" id="A0A6G8Q157"/>
<evidence type="ECO:0000313" key="3">
    <source>
        <dbReference type="EMBL" id="QIN80178.1"/>
    </source>
</evidence>